<reference evidence="2" key="1">
    <citation type="journal article" date="2020" name="mSystems">
        <title>Genome- and Community-Level Interaction Insights into Carbon Utilization and Element Cycling Functions of Hydrothermarchaeota in Hydrothermal Sediment.</title>
        <authorList>
            <person name="Zhou Z."/>
            <person name="Liu Y."/>
            <person name="Xu W."/>
            <person name="Pan J."/>
            <person name="Luo Z.H."/>
            <person name="Li M."/>
        </authorList>
    </citation>
    <scope>NUCLEOTIDE SEQUENCE [LARGE SCALE GENOMIC DNA]</scope>
    <source>
        <strain evidence="2">SpSt-508</strain>
    </source>
</reference>
<keyword evidence="1" id="KW-1133">Transmembrane helix</keyword>
<protein>
    <recommendedName>
        <fullName evidence="3">Prepilin-type N-terminal cleavage/methylation domain-containing protein</fullName>
    </recommendedName>
</protein>
<sequence>MSRGGQRSLNASRPPRPHRPGVSLIELLVVITLLTAVSVFIGHTLLTLFLAERAAARDSLLDRRLCDLALQLRDDVHRAAEVVLLPPGTQVELRGGDAPITYTISGDVVERRCSSTPPRRDAFRLPGSQLCFQSPQPDPPASLELVVARPLPQLLFTSAAPLPQTVITVRATAARYPREPAKVAP</sequence>
<accession>A0A7C4QTL6</accession>
<dbReference type="EMBL" id="DSVQ01000006">
    <property type="protein sequence ID" value="HGT38110.1"/>
    <property type="molecule type" value="Genomic_DNA"/>
</dbReference>
<gene>
    <name evidence="2" type="ORF">ENS64_02405</name>
</gene>
<keyword evidence="1" id="KW-0472">Membrane</keyword>
<feature type="transmembrane region" description="Helical" evidence="1">
    <location>
        <begin position="21"/>
        <end position="51"/>
    </location>
</feature>
<keyword evidence="1" id="KW-0812">Transmembrane</keyword>
<dbReference type="AlphaFoldDB" id="A0A7C4QTL6"/>
<name>A0A7C4QTL6_9PLAN</name>
<proteinExistence type="predicted"/>
<evidence type="ECO:0000256" key="1">
    <source>
        <dbReference type="SAM" id="Phobius"/>
    </source>
</evidence>
<comment type="caution">
    <text evidence="2">The sequence shown here is derived from an EMBL/GenBank/DDBJ whole genome shotgun (WGS) entry which is preliminary data.</text>
</comment>
<organism evidence="2">
    <name type="scientific">Schlesneria paludicola</name>
    <dbReference type="NCBI Taxonomy" id="360056"/>
    <lineage>
        <taxon>Bacteria</taxon>
        <taxon>Pseudomonadati</taxon>
        <taxon>Planctomycetota</taxon>
        <taxon>Planctomycetia</taxon>
        <taxon>Planctomycetales</taxon>
        <taxon>Planctomycetaceae</taxon>
        <taxon>Schlesneria</taxon>
    </lineage>
</organism>
<evidence type="ECO:0008006" key="3">
    <source>
        <dbReference type="Google" id="ProtNLM"/>
    </source>
</evidence>
<evidence type="ECO:0000313" key="2">
    <source>
        <dbReference type="EMBL" id="HGT38110.1"/>
    </source>
</evidence>